<dbReference type="Gene3D" id="1.10.10.10">
    <property type="entry name" value="Winged helix-like DNA-binding domain superfamily/Winged helix DNA-binding domain"/>
    <property type="match status" value="1"/>
</dbReference>
<reference evidence="2 3" key="1">
    <citation type="submission" date="2020-08" db="EMBL/GenBank/DDBJ databases">
        <title>Genomic Encyclopedia of Type Strains, Phase IV (KMG-IV): sequencing the most valuable type-strain genomes for metagenomic binning, comparative biology and taxonomic classification.</title>
        <authorList>
            <person name="Goeker M."/>
        </authorList>
    </citation>
    <scope>NUCLEOTIDE SEQUENCE [LARGE SCALE GENOMIC DNA]</scope>
    <source>
        <strain evidence="2 3">DSM 2461</strain>
    </source>
</reference>
<comment type="caution">
    <text evidence="2">The sequence shown here is derived from an EMBL/GenBank/DDBJ whole genome shotgun (WGS) entry which is preliminary data.</text>
</comment>
<dbReference type="InterPro" id="IPR036390">
    <property type="entry name" value="WH_DNA-bd_sf"/>
</dbReference>
<dbReference type="PANTHER" id="PTHR37318">
    <property type="entry name" value="BSL7504 PROTEIN"/>
    <property type="match status" value="1"/>
</dbReference>
<dbReference type="RefSeq" id="WP_184746972.1">
    <property type="nucleotide sequence ID" value="NZ_JACHGJ010000004.1"/>
</dbReference>
<sequence length="99" mass="11574">MDDLYTRFDNVFFEKTRLSILTVLYKDEMVSFNQLKSLLGGTDGSIYTHMEKLIKAGYVEKRKELAGSTVQTVYKITKEGKSLFKEYLAFLEQMLKENR</sequence>
<dbReference type="InterPro" id="IPR036388">
    <property type="entry name" value="WH-like_DNA-bd_sf"/>
</dbReference>
<gene>
    <name evidence="2" type="ORF">HNR50_002378</name>
</gene>
<dbReference type="Proteomes" id="UP000587760">
    <property type="component" value="Unassembled WGS sequence"/>
</dbReference>
<dbReference type="PANTHER" id="PTHR37318:SF1">
    <property type="entry name" value="BSL7504 PROTEIN"/>
    <property type="match status" value="1"/>
</dbReference>
<dbReference type="CDD" id="cd00090">
    <property type="entry name" value="HTH_ARSR"/>
    <property type="match status" value="1"/>
</dbReference>
<keyword evidence="3" id="KW-1185">Reference proteome</keyword>
<name>A0A841R9X8_9SPIO</name>
<dbReference type="GO" id="GO:0003677">
    <property type="term" value="F:DNA binding"/>
    <property type="evidence" value="ECO:0007669"/>
    <property type="project" value="UniProtKB-KW"/>
</dbReference>
<protein>
    <submittedName>
        <fullName evidence="2">DNA-binding MarR family transcriptional regulator</fullName>
    </submittedName>
</protein>
<evidence type="ECO:0000313" key="2">
    <source>
        <dbReference type="EMBL" id="MBB6480705.1"/>
    </source>
</evidence>
<organism evidence="2 3">
    <name type="scientific">Spirochaeta isovalerica</name>
    <dbReference type="NCBI Taxonomy" id="150"/>
    <lineage>
        <taxon>Bacteria</taxon>
        <taxon>Pseudomonadati</taxon>
        <taxon>Spirochaetota</taxon>
        <taxon>Spirochaetia</taxon>
        <taxon>Spirochaetales</taxon>
        <taxon>Spirochaetaceae</taxon>
        <taxon>Spirochaeta</taxon>
    </lineage>
</organism>
<dbReference type="EMBL" id="JACHGJ010000004">
    <property type="protein sequence ID" value="MBB6480705.1"/>
    <property type="molecule type" value="Genomic_DNA"/>
</dbReference>
<dbReference type="Pfam" id="PF13601">
    <property type="entry name" value="HTH_34"/>
    <property type="match status" value="1"/>
</dbReference>
<dbReference type="SUPFAM" id="SSF46785">
    <property type="entry name" value="Winged helix' DNA-binding domain"/>
    <property type="match status" value="1"/>
</dbReference>
<dbReference type="InterPro" id="IPR011991">
    <property type="entry name" value="ArsR-like_HTH"/>
</dbReference>
<dbReference type="AlphaFoldDB" id="A0A841R9X8"/>
<evidence type="ECO:0000313" key="3">
    <source>
        <dbReference type="Proteomes" id="UP000587760"/>
    </source>
</evidence>
<dbReference type="GO" id="GO:0006355">
    <property type="term" value="P:regulation of DNA-templated transcription"/>
    <property type="evidence" value="ECO:0007669"/>
    <property type="project" value="UniProtKB-ARBA"/>
</dbReference>
<proteinExistence type="predicted"/>
<dbReference type="InterPro" id="IPR027395">
    <property type="entry name" value="WH_DNA-bd_dom"/>
</dbReference>
<evidence type="ECO:0000259" key="1">
    <source>
        <dbReference type="Pfam" id="PF13601"/>
    </source>
</evidence>
<accession>A0A841R9X8</accession>
<feature type="domain" description="Winged helix DNA-binding" evidence="1">
    <location>
        <begin position="17"/>
        <end position="94"/>
    </location>
</feature>
<keyword evidence="2" id="KW-0238">DNA-binding</keyword>